<name>A0A938WTM4_9BACT</name>
<protein>
    <submittedName>
        <fullName evidence="1">Uncharacterized protein</fullName>
    </submittedName>
</protein>
<gene>
    <name evidence="1" type="ORF">H6A34_09650</name>
</gene>
<comment type="caution">
    <text evidence="1">The sequence shown here is derived from an EMBL/GenBank/DDBJ whole genome shotgun (WGS) entry which is preliminary data.</text>
</comment>
<accession>A0A938WTM4</accession>
<proteinExistence type="predicted"/>
<dbReference type="EMBL" id="JACJJG010000055">
    <property type="protein sequence ID" value="MBM6674138.1"/>
    <property type="molecule type" value="Genomic_DNA"/>
</dbReference>
<evidence type="ECO:0000313" key="1">
    <source>
        <dbReference type="EMBL" id="MBM6674138.1"/>
    </source>
</evidence>
<dbReference type="AlphaFoldDB" id="A0A938WTM4"/>
<dbReference type="RefSeq" id="WP_205105218.1">
    <property type="nucleotide sequence ID" value="NZ_JACJJG010000055.1"/>
</dbReference>
<reference evidence="1" key="2">
    <citation type="journal article" date="2021" name="Sci. Rep.">
        <title>The distribution of antibiotic resistance genes in chicken gut microbiota commensals.</title>
        <authorList>
            <person name="Juricova H."/>
            <person name="Matiasovicova J."/>
            <person name="Kubasova T."/>
            <person name="Cejkova D."/>
            <person name="Rychlik I."/>
        </authorList>
    </citation>
    <scope>NUCLEOTIDE SEQUENCE</scope>
    <source>
        <strain evidence="1">An824</strain>
    </source>
</reference>
<organism evidence="1 2">
    <name type="scientific">Marseilla massiliensis</name>
    <dbReference type="NCBI Taxonomy" id="1841864"/>
    <lineage>
        <taxon>Bacteria</taxon>
        <taxon>Pseudomonadati</taxon>
        <taxon>Bacteroidota</taxon>
        <taxon>Bacteroidia</taxon>
        <taxon>Bacteroidales</taxon>
        <taxon>Prevotellaceae</taxon>
        <taxon>Marseilla</taxon>
    </lineage>
</organism>
<dbReference type="Proteomes" id="UP000706891">
    <property type="component" value="Unassembled WGS sequence"/>
</dbReference>
<sequence>MLYYNFNYKEFTYRFGFTEHDNGKKSRRNKVLLNFIKDKNLLKECIKKNDFTLLNIPNVAEFKKTMFNKVMEEGGQSENLPYKVELINYTFRSSKYSTDEMRGLCEDSDYKSCRYINHKNNGRIFKMKAGKFIRNLILETEFGRKLSEPTLIYLQETFSEDWQTYSMSTLPKNNLYVNDNFRDIYSSSECEGDFCSCMMNRGLHTFYKDAVKASAAYLRNTEGKIVARCVIYNEVHEEGSEKVWRLAERQYSTNQDNLLKRALIEALIRGNYIDGYKQVGFDCHNAKGYVDIYGNSLEDKDFWIDCDLETYELLSYQDSFKWYDISKRRAYNFSDVYYDYCLDTTDGSIDGEDDENYDEFHDEYTDADTVTVIYHGREMSCSVDSLEEFIWIESEEIYYHKDDLEICPVCDDWFLEDDGYKSELTGETYCCVDCLNRAEDEYREEHCHEEIELANAA</sequence>
<reference evidence="1" key="1">
    <citation type="submission" date="2020-08" db="EMBL/GenBank/DDBJ databases">
        <authorList>
            <person name="Cejkova D."/>
            <person name="Kubasova T."/>
            <person name="Jahodarova E."/>
            <person name="Rychlik I."/>
        </authorList>
    </citation>
    <scope>NUCLEOTIDE SEQUENCE</scope>
    <source>
        <strain evidence="1">An824</strain>
    </source>
</reference>
<keyword evidence="2" id="KW-1185">Reference proteome</keyword>
<evidence type="ECO:0000313" key="2">
    <source>
        <dbReference type="Proteomes" id="UP000706891"/>
    </source>
</evidence>